<keyword evidence="4" id="KW-1185">Reference proteome</keyword>
<dbReference type="AlphaFoldDB" id="A0A8H3VG33"/>
<reference evidence="2 4" key="1">
    <citation type="submission" date="2019-07" db="EMBL/GenBank/DDBJ databases">
        <title>Venturia inaequalis Genome Resource.</title>
        <authorList>
            <person name="Lichtner F.J."/>
        </authorList>
    </citation>
    <scope>NUCLEOTIDE SEQUENCE [LARGE SCALE GENOMIC DNA]</scope>
    <source>
        <strain evidence="1 3">120213</strain>
        <strain evidence="2 4">DMI_063113</strain>
    </source>
</reference>
<accession>A0A8H3VG33</accession>
<dbReference type="EMBL" id="WNWR01000185">
    <property type="protein sequence ID" value="KAE9989462.1"/>
    <property type="molecule type" value="Genomic_DNA"/>
</dbReference>
<evidence type="ECO:0000313" key="3">
    <source>
        <dbReference type="Proteomes" id="UP000447873"/>
    </source>
</evidence>
<comment type="caution">
    <text evidence="2">The sequence shown here is derived from an EMBL/GenBank/DDBJ whole genome shotgun (WGS) entry which is preliminary data.</text>
</comment>
<evidence type="ECO:0000313" key="1">
    <source>
        <dbReference type="EMBL" id="KAE9985197.1"/>
    </source>
</evidence>
<name>A0A8H3VG33_VENIN</name>
<evidence type="ECO:0000313" key="2">
    <source>
        <dbReference type="EMBL" id="KAE9989462.1"/>
    </source>
</evidence>
<sequence length="106" mass="11884">MDIIVFGLDLGISRPGGWVRKMHLENASATRALQALPTSASPPQWIPRRIHFEATEFAQLDVTGARAPAIARRLRHVEALGIKTVFEVFDRFTDDGKGWFPPRFAN</sequence>
<dbReference type="Proteomes" id="UP000447873">
    <property type="component" value="Unassembled WGS sequence"/>
</dbReference>
<protein>
    <submittedName>
        <fullName evidence="2">Uncharacterized protein</fullName>
    </submittedName>
</protein>
<dbReference type="Proteomes" id="UP000490939">
    <property type="component" value="Unassembled WGS sequence"/>
</dbReference>
<organism evidence="2 4">
    <name type="scientific">Venturia inaequalis</name>
    <name type="common">Apple scab fungus</name>
    <dbReference type="NCBI Taxonomy" id="5025"/>
    <lineage>
        <taxon>Eukaryota</taxon>
        <taxon>Fungi</taxon>
        <taxon>Dikarya</taxon>
        <taxon>Ascomycota</taxon>
        <taxon>Pezizomycotina</taxon>
        <taxon>Dothideomycetes</taxon>
        <taxon>Pleosporomycetidae</taxon>
        <taxon>Venturiales</taxon>
        <taxon>Venturiaceae</taxon>
        <taxon>Venturia</taxon>
    </lineage>
</organism>
<gene>
    <name evidence="2" type="ORF">EG327_002654</name>
    <name evidence="1" type="ORF">EG328_007737</name>
</gene>
<proteinExistence type="predicted"/>
<dbReference type="EMBL" id="WNWS01000042">
    <property type="protein sequence ID" value="KAE9985197.1"/>
    <property type="molecule type" value="Genomic_DNA"/>
</dbReference>
<evidence type="ECO:0000313" key="4">
    <source>
        <dbReference type="Proteomes" id="UP000490939"/>
    </source>
</evidence>